<gene>
    <name evidence="3" type="ORF">GCU69_12240</name>
</gene>
<dbReference type="Pfam" id="PF00931">
    <property type="entry name" value="NB-ARC"/>
    <property type="match status" value="1"/>
</dbReference>
<evidence type="ECO:0000313" key="4">
    <source>
        <dbReference type="Proteomes" id="UP000621266"/>
    </source>
</evidence>
<dbReference type="Gene3D" id="1.25.40.10">
    <property type="entry name" value="Tetratricopeptide repeat domain"/>
    <property type="match status" value="1"/>
</dbReference>
<feature type="compositionally biased region" description="Low complexity" evidence="1">
    <location>
        <begin position="142"/>
        <end position="163"/>
    </location>
</feature>
<dbReference type="InterPro" id="IPR019734">
    <property type="entry name" value="TPR_rpt"/>
</dbReference>
<dbReference type="SUPFAM" id="SSF48452">
    <property type="entry name" value="TPR-like"/>
    <property type="match status" value="2"/>
</dbReference>
<dbReference type="PANTHER" id="PTHR47691">
    <property type="entry name" value="REGULATOR-RELATED"/>
    <property type="match status" value="1"/>
</dbReference>
<evidence type="ECO:0000259" key="2">
    <source>
        <dbReference type="Pfam" id="PF00931"/>
    </source>
</evidence>
<evidence type="ECO:0000313" key="3">
    <source>
        <dbReference type="EMBL" id="KAF4408812.1"/>
    </source>
</evidence>
<evidence type="ECO:0000256" key="1">
    <source>
        <dbReference type="SAM" id="MobiDB-lite"/>
    </source>
</evidence>
<dbReference type="InterPro" id="IPR027417">
    <property type="entry name" value="P-loop_NTPase"/>
</dbReference>
<organism evidence="3 4">
    <name type="scientific">Streptomyces lycii</name>
    <dbReference type="NCBI Taxonomy" id="2654337"/>
    <lineage>
        <taxon>Bacteria</taxon>
        <taxon>Bacillati</taxon>
        <taxon>Actinomycetota</taxon>
        <taxon>Actinomycetes</taxon>
        <taxon>Kitasatosporales</taxon>
        <taxon>Streptomycetaceae</taxon>
        <taxon>Streptomyces</taxon>
    </lineage>
</organism>
<dbReference type="EMBL" id="WHPN01000262">
    <property type="protein sequence ID" value="KAF4408812.1"/>
    <property type="molecule type" value="Genomic_DNA"/>
</dbReference>
<name>A0ABQ7FJL5_9ACTN</name>
<accession>A0ABQ7FJL5</accession>
<dbReference type="PANTHER" id="PTHR47691:SF3">
    <property type="entry name" value="HTH-TYPE TRANSCRIPTIONAL REGULATOR RV0890C-RELATED"/>
    <property type="match status" value="1"/>
</dbReference>
<dbReference type="Pfam" id="PF13424">
    <property type="entry name" value="TPR_12"/>
    <property type="match status" value="1"/>
</dbReference>
<comment type="caution">
    <text evidence="3">The sequence shown here is derived from an EMBL/GenBank/DDBJ whole genome shotgun (WGS) entry which is preliminary data.</text>
</comment>
<feature type="region of interest" description="Disordered" evidence="1">
    <location>
        <begin position="491"/>
        <end position="589"/>
    </location>
</feature>
<sequence>MEPPVPSGARSVDELVCRLRELRGWSGLSEREVHRQVVRSRKARGIPELPSYDTVHRCFQLGRSRLNVDLVVDIARVLRGDETAAVRWRTAYARIVGEAAEAAVVTVSGTLPDEPTAFTGRSAELARLLDARVLPGPRTAPEDTPAAAGGPDAAAAPPGTTGVPAPPPISVIEGMAGVGKTTLAVHAAHRLRRQHRLDTVLWVNLRGYAADAPPADPAAVLEGFLRRLGMSPDRIRLLDTPSRAREFRSRLSGRRTLVVLDNAVDEDQVRHLLPGPRSALTLVTSRHAMSGLAEARRLRLDVFTPGEALQLLREMTGADRIDTDLATAGQIADSVGHLPLALGVVASRIRSSHGWTLADHLERLRGHRSQLKFDDRVELALGLSYEGLDEDCRRVFRLLSLHPGQDTDAYAAAALAGSGLETTRRHLGTLLAANLLRRPAPGRYEFHDLVRIYATGRAHDEDPGQARRAAFTRLVEHYWDTAARAMDRYAPHEAPHGRPAGTAGGADPARAGAAGDTIAAGGGAARGGESLDGGVRVEGARDGGAPGGAQRRAGAAADPPTAHDPDARGPATRDPAPAPVPAAAPVPSAAAAADARGLLPEQGAPAPVLPDRSAATAWLAAEWAGLIATAASAADHGDPRHAGRLSAILFRYLDTCGHYKEAEVLHTHGARTPDPDDRAWALTNLGLTYWRLGRCPDTLDALGRALEQYRVIGDRIGECRSLGCIGEVHQFLGHRAETGEHFTAALATARAVADAHGSSAAGPARTGRRAVLYEPLGRYEKVYEQPEQIIALGLELLACIRRTGDRVGEGRLLGSLGSVHRQSGGHQEALAHLRQALALARETGNYTGETDVLIELGQTAQAMAEESAPTRALRYHRQAAALAADLGDRYQQARAQDGIAHCHAVLGDLNAARTHWHRALGLFTDLGTPESEAVTRRLEALGTA</sequence>
<dbReference type="SUPFAM" id="SSF52540">
    <property type="entry name" value="P-loop containing nucleoside triphosphate hydrolases"/>
    <property type="match status" value="1"/>
</dbReference>
<protein>
    <submittedName>
        <fullName evidence="3">Tetratricopeptide repeat protein</fullName>
    </submittedName>
</protein>
<dbReference type="Gene3D" id="3.40.50.300">
    <property type="entry name" value="P-loop containing nucleotide triphosphate hydrolases"/>
    <property type="match status" value="1"/>
</dbReference>
<dbReference type="SMART" id="SM00028">
    <property type="entry name" value="TPR"/>
    <property type="match status" value="3"/>
</dbReference>
<dbReference type="InterPro" id="IPR011990">
    <property type="entry name" value="TPR-like_helical_dom_sf"/>
</dbReference>
<dbReference type="Proteomes" id="UP000621266">
    <property type="component" value="Unassembled WGS sequence"/>
</dbReference>
<feature type="compositionally biased region" description="Low complexity" evidence="1">
    <location>
        <begin position="548"/>
        <end position="560"/>
    </location>
</feature>
<dbReference type="InterPro" id="IPR002182">
    <property type="entry name" value="NB-ARC"/>
</dbReference>
<feature type="compositionally biased region" description="Low complexity" evidence="1">
    <location>
        <begin position="497"/>
        <end position="519"/>
    </location>
</feature>
<feature type="region of interest" description="Disordered" evidence="1">
    <location>
        <begin position="135"/>
        <end position="165"/>
    </location>
</feature>
<dbReference type="PRINTS" id="PR00364">
    <property type="entry name" value="DISEASERSIST"/>
</dbReference>
<keyword evidence="4" id="KW-1185">Reference proteome</keyword>
<proteinExistence type="predicted"/>
<reference evidence="3 4" key="1">
    <citation type="submission" date="2019-10" db="EMBL/GenBank/DDBJ databases">
        <title>Streptomyces tenebrisbrunneis sp.nov., an endogenous actinomycete isolated from of Lycium ruthenicum.</title>
        <authorList>
            <person name="Ma L."/>
        </authorList>
    </citation>
    <scope>NUCLEOTIDE SEQUENCE [LARGE SCALE GENOMIC DNA]</scope>
    <source>
        <strain evidence="3 4">TRM 66187</strain>
    </source>
</reference>
<dbReference type="RefSeq" id="WP_156206008.1">
    <property type="nucleotide sequence ID" value="NZ_WHPN01000262.1"/>
</dbReference>
<feature type="domain" description="NB-ARC" evidence="2">
    <location>
        <begin position="171"/>
        <end position="317"/>
    </location>
</feature>